<dbReference type="PRINTS" id="PR00085">
    <property type="entry name" value="THFDHDRGNASE"/>
</dbReference>
<dbReference type="PANTHER" id="PTHR48099:SF5">
    <property type="entry name" value="C-1-TETRAHYDROFOLATE SYNTHASE, CYTOPLASMIC"/>
    <property type="match status" value="1"/>
</dbReference>
<dbReference type="Gene3D" id="3.40.50.720">
    <property type="entry name" value="NAD(P)-binding Rossmann-like Domain"/>
    <property type="match status" value="1"/>
</dbReference>
<evidence type="ECO:0000259" key="12">
    <source>
        <dbReference type="Pfam" id="PF00763"/>
    </source>
</evidence>
<dbReference type="PROSITE" id="PS00767">
    <property type="entry name" value="THF_DHG_CYH_2"/>
    <property type="match status" value="1"/>
</dbReference>
<feature type="domain" description="Tetrahydrofolate dehydrogenase/cyclohydrolase NAD(P)-binding" evidence="13">
    <location>
        <begin position="138"/>
        <end position="289"/>
    </location>
</feature>
<organism evidence="14 15">
    <name type="scientific">Aureibaculum flavum</name>
    <dbReference type="NCBI Taxonomy" id="2795986"/>
    <lineage>
        <taxon>Bacteria</taxon>
        <taxon>Pseudomonadati</taxon>
        <taxon>Bacteroidota</taxon>
        <taxon>Flavobacteriia</taxon>
        <taxon>Flavobacteriales</taxon>
        <taxon>Flavobacteriaceae</taxon>
        <taxon>Aureibaculum</taxon>
    </lineage>
</organism>
<keyword evidence="4 11" id="KW-0658">Purine biosynthesis</keyword>
<comment type="function">
    <text evidence="11">Catalyzes the oxidation of 5,10-methylenetetrahydrofolate to 5,10-methenyltetrahydrofolate and then the hydrolysis of 5,10-methenyltetrahydrofolate to 10-formyltetrahydrofolate.</text>
</comment>
<evidence type="ECO:0000256" key="8">
    <source>
        <dbReference type="ARBA" id="ARBA00023102"/>
    </source>
</evidence>
<keyword evidence="10 11" id="KW-0511">Multifunctional enzyme</keyword>
<name>A0ABS0WU22_9FLAO</name>
<evidence type="ECO:0000256" key="10">
    <source>
        <dbReference type="ARBA" id="ARBA00023268"/>
    </source>
</evidence>
<proteinExistence type="inferred from homology"/>
<keyword evidence="2 11" id="KW-0554">One-carbon metabolism</keyword>
<evidence type="ECO:0000256" key="1">
    <source>
        <dbReference type="ARBA" id="ARBA00004777"/>
    </source>
</evidence>
<dbReference type="EC" id="3.5.4.9" evidence="11"/>
<dbReference type="PANTHER" id="PTHR48099">
    <property type="entry name" value="C-1-TETRAHYDROFOLATE SYNTHASE, CYTOPLASMIC-RELATED"/>
    <property type="match status" value="1"/>
</dbReference>
<keyword evidence="3 11" id="KW-0028">Amino-acid biosynthesis</keyword>
<dbReference type="InterPro" id="IPR036291">
    <property type="entry name" value="NAD(P)-bd_dom_sf"/>
</dbReference>
<evidence type="ECO:0000256" key="9">
    <source>
        <dbReference type="ARBA" id="ARBA00023167"/>
    </source>
</evidence>
<evidence type="ECO:0000313" key="14">
    <source>
        <dbReference type="EMBL" id="MBJ2175482.1"/>
    </source>
</evidence>
<dbReference type="Pfam" id="PF02882">
    <property type="entry name" value="THF_DHG_CYH_C"/>
    <property type="match status" value="1"/>
</dbReference>
<dbReference type="InterPro" id="IPR000672">
    <property type="entry name" value="THF_DH/CycHdrlase"/>
</dbReference>
<protein>
    <recommendedName>
        <fullName evidence="11">Bifunctional protein FolD</fullName>
    </recommendedName>
    <domain>
        <recommendedName>
            <fullName evidence="11">Methylenetetrahydrofolate dehydrogenase</fullName>
            <ecNumber evidence="11">1.5.1.5</ecNumber>
        </recommendedName>
    </domain>
    <domain>
        <recommendedName>
            <fullName evidence="11">Methenyltetrahydrofolate cyclohydrolase</fullName>
            <ecNumber evidence="11">3.5.4.9</ecNumber>
        </recommendedName>
    </domain>
</protein>
<sequence length="291" mass="31456">MIILDGKKTSADLKSEIAESVKLLKSQGKKTPHLAAVLVGTDGASMTYVGAKVKACELVGFESTLIDLPEETTEEKLLQEIESLNNNDSIDGFIVQLPLPKHIDEQKVLMAVNPDKDVDGFHPTNVGKMTLDLPSFLPATPYGILELLERYEVETSGKHVVVIGRSHIVGRPMSILMSQKRKAGNATVTVAHSRTKNLKKLTLQADIIVAALGIAEFLTGDMVKEDVVVIDVGITRVDDATKKRGYKLAGDVHFESVSKKASYITPVPGGVGPMTIAMLLKNTLLACENKE</sequence>
<feature type="binding site" evidence="11">
    <location>
        <position position="234"/>
    </location>
    <ligand>
        <name>NADP(+)</name>
        <dbReference type="ChEBI" id="CHEBI:58349"/>
    </ligand>
</feature>
<keyword evidence="9 11" id="KW-0486">Methionine biosynthesis</keyword>
<keyword evidence="8 11" id="KW-0368">Histidine biosynthesis</keyword>
<evidence type="ECO:0000256" key="6">
    <source>
        <dbReference type="ARBA" id="ARBA00022857"/>
    </source>
</evidence>
<gene>
    <name evidence="11" type="primary">folD</name>
    <name evidence="14" type="ORF">JBL43_14620</name>
</gene>
<reference evidence="14 15" key="1">
    <citation type="submission" date="2020-12" db="EMBL/GenBank/DDBJ databases">
        <title>Aureibaculum luteum sp. nov. and Aureibaculum flavum sp. nov., novel members of the family Flavobacteriaceae isolated from Antarctic intertidal sediments.</title>
        <authorList>
            <person name="He X."/>
            <person name="Zhang X."/>
        </authorList>
    </citation>
    <scope>NUCLEOTIDE SEQUENCE [LARGE SCALE GENOMIC DNA]</scope>
    <source>
        <strain evidence="14 15">A20</strain>
    </source>
</reference>
<evidence type="ECO:0000259" key="13">
    <source>
        <dbReference type="Pfam" id="PF02882"/>
    </source>
</evidence>
<dbReference type="InterPro" id="IPR020867">
    <property type="entry name" value="THF_DH/CycHdrlase_CS"/>
</dbReference>
<comment type="caution">
    <text evidence="11">Lacks conserved residue(s) required for the propagation of feature annotation.</text>
</comment>
<dbReference type="CDD" id="cd01080">
    <property type="entry name" value="NAD_bind_m-THF_DH_Cyclohyd"/>
    <property type="match status" value="1"/>
</dbReference>
<evidence type="ECO:0000313" key="15">
    <source>
        <dbReference type="Proteomes" id="UP000623301"/>
    </source>
</evidence>
<keyword evidence="6 11" id="KW-0521">NADP</keyword>
<evidence type="ECO:0000256" key="5">
    <source>
        <dbReference type="ARBA" id="ARBA00022801"/>
    </source>
</evidence>
<evidence type="ECO:0000256" key="4">
    <source>
        <dbReference type="ARBA" id="ARBA00022755"/>
    </source>
</evidence>
<dbReference type="Proteomes" id="UP000623301">
    <property type="component" value="Unassembled WGS sequence"/>
</dbReference>
<dbReference type="EC" id="1.5.1.5" evidence="11"/>
<dbReference type="Gene3D" id="3.40.50.10860">
    <property type="entry name" value="Leucine Dehydrogenase, chain A, domain 1"/>
    <property type="match status" value="1"/>
</dbReference>
<evidence type="ECO:0000256" key="2">
    <source>
        <dbReference type="ARBA" id="ARBA00022563"/>
    </source>
</evidence>
<feature type="binding site" evidence="11">
    <location>
        <begin position="164"/>
        <end position="166"/>
    </location>
    <ligand>
        <name>NADP(+)</name>
        <dbReference type="ChEBI" id="CHEBI:58349"/>
    </ligand>
</feature>
<evidence type="ECO:0000256" key="3">
    <source>
        <dbReference type="ARBA" id="ARBA00022605"/>
    </source>
</evidence>
<dbReference type="InterPro" id="IPR020630">
    <property type="entry name" value="THF_DH/CycHdrlase_cat_dom"/>
</dbReference>
<dbReference type="SUPFAM" id="SSF53223">
    <property type="entry name" value="Aminoacid dehydrogenase-like, N-terminal domain"/>
    <property type="match status" value="1"/>
</dbReference>
<comment type="similarity">
    <text evidence="11">Belongs to the tetrahydrofolate dehydrogenase/cyclohydrolase family.</text>
</comment>
<keyword evidence="15" id="KW-1185">Reference proteome</keyword>
<comment type="caution">
    <text evidence="14">The sequence shown here is derived from an EMBL/GenBank/DDBJ whole genome shotgun (WGS) entry which is preliminary data.</text>
</comment>
<dbReference type="InterPro" id="IPR020631">
    <property type="entry name" value="THF_DH/CycHdrlase_NAD-bd_dom"/>
</dbReference>
<dbReference type="EMBL" id="JAEHFJ010000007">
    <property type="protein sequence ID" value="MBJ2175482.1"/>
    <property type="molecule type" value="Genomic_DNA"/>
</dbReference>
<comment type="pathway">
    <text evidence="1 11">One-carbon metabolism; tetrahydrofolate interconversion.</text>
</comment>
<comment type="catalytic activity">
    <reaction evidence="11">
        <text>(6R)-5,10-methylene-5,6,7,8-tetrahydrofolate + NADP(+) = (6R)-5,10-methenyltetrahydrofolate + NADPH</text>
        <dbReference type="Rhea" id="RHEA:22812"/>
        <dbReference type="ChEBI" id="CHEBI:15636"/>
        <dbReference type="ChEBI" id="CHEBI:57455"/>
        <dbReference type="ChEBI" id="CHEBI:57783"/>
        <dbReference type="ChEBI" id="CHEBI:58349"/>
        <dbReference type="EC" id="1.5.1.5"/>
    </reaction>
</comment>
<comment type="catalytic activity">
    <reaction evidence="11">
        <text>(6R)-5,10-methenyltetrahydrofolate + H2O = (6R)-10-formyltetrahydrofolate + H(+)</text>
        <dbReference type="Rhea" id="RHEA:23700"/>
        <dbReference type="ChEBI" id="CHEBI:15377"/>
        <dbReference type="ChEBI" id="CHEBI:15378"/>
        <dbReference type="ChEBI" id="CHEBI:57455"/>
        <dbReference type="ChEBI" id="CHEBI:195366"/>
        <dbReference type="EC" id="3.5.4.9"/>
    </reaction>
</comment>
<keyword evidence="5 11" id="KW-0378">Hydrolase</keyword>
<dbReference type="InterPro" id="IPR046346">
    <property type="entry name" value="Aminoacid_DH-like_N_sf"/>
</dbReference>
<evidence type="ECO:0000256" key="7">
    <source>
        <dbReference type="ARBA" id="ARBA00023002"/>
    </source>
</evidence>
<comment type="subunit">
    <text evidence="11">Homodimer.</text>
</comment>
<dbReference type="RefSeq" id="WP_198842142.1">
    <property type="nucleotide sequence ID" value="NZ_JAEHFJ010000007.1"/>
</dbReference>
<dbReference type="Pfam" id="PF00763">
    <property type="entry name" value="THF_DHG_CYH"/>
    <property type="match status" value="1"/>
</dbReference>
<keyword evidence="7 11" id="KW-0560">Oxidoreductase</keyword>
<accession>A0ABS0WU22</accession>
<feature type="domain" description="Tetrahydrofolate dehydrogenase/cyclohydrolase catalytic" evidence="12">
    <location>
        <begin position="4"/>
        <end position="119"/>
    </location>
</feature>
<evidence type="ECO:0000256" key="11">
    <source>
        <dbReference type="HAMAP-Rule" id="MF_01576"/>
    </source>
</evidence>
<dbReference type="HAMAP" id="MF_01576">
    <property type="entry name" value="THF_DHG_CYH"/>
    <property type="match status" value="1"/>
</dbReference>
<dbReference type="PROSITE" id="PS00766">
    <property type="entry name" value="THF_DHG_CYH_1"/>
    <property type="match status" value="1"/>
</dbReference>
<dbReference type="SUPFAM" id="SSF51735">
    <property type="entry name" value="NAD(P)-binding Rossmann-fold domains"/>
    <property type="match status" value="1"/>
</dbReference>